<evidence type="ECO:0000313" key="3">
    <source>
        <dbReference type="Proteomes" id="UP000075787"/>
    </source>
</evidence>
<gene>
    <name evidence="2" type="ORF">AUP44_04715</name>
</gene>
<name>A0A162L0R7_9PROT</name>
<feature type="chain" id="PRO_5007837114" evidence="1">
    <location>
        <begin position="27"/>
        <end position="389"/>
    </location>
</feature>
<evidence type="ECO:0000256" key="1">
    <source>
        <dbReference type="SAM" id="SignalP"/>
    </source>
</evidence>
<sequence length="389" mass="42739">MEKQMRNLACGVAAMALIFNVSAAAAQDCVSLSGDVADRIAEMRQIAQSVPPGTQSDYAAATSKDYAEGVFSAFDSLNKKVTETSKLVGQGYNLAGYTAVFKEGQIQTKMPPVVTNTMSNAEALAQAAADDDKTKLDILSLRCSQSTEQTALAAYLAQADAGTASAYKTAKFDACKAIHILADLQDKRQKLNDIRENGYPLFYLHAKEKKKFAGYSRTFQLKVDLRMFPVYPDKAMKVDGKDQPVLLGQIQGINLSYNSYFKWSDDNWSPLNLYQYVISDTRKDDYTCAPYFHLSGHVETTLCVKVESASADKLKVGAKAKFKYKGDTKEVSLGTQTVPAPFGYLADLSDMKEKKMQDLQSKVVDRIASVFDVYDAVSDKAASWQKACK</sequence>
<reference evidence="2 3" key="1">
    <citation type="submission" date="2015-12" db="EMBL/GenBank/DDBJ databases">
        <title>Genome sequence of Tistrella mobilis MCCC 1A02139.</title>
        <authorList>
            <person name="Lu L."/>
            <person name="Lai Q."/>
            <person name="Shao Z."/>
            <person name="Qian P."/>
        </authorList>
    </citation>
    <scope>NUCLEOTIDE SEQUENCE [LARGE SCALE GENOMIC DNA]</scope>
    <source>
        <strain evidence="2 3">MCCC 1A02139</strain>
    </source>
</reference>
<organism evidence="2 3">
    <name type="scientific">Tistrella mobilis</name>
    <dbReference type="NCBI Taxonomy" id="171437"/>
    <lineage>
        <taxon>Bacteria</taxon>
        <taxon>Pseudomonadati</taxon>
        <taxon>Pseudomonadota</taxon>
        <taxon>Alphaproteobacteria</taxon>
        <taxon>Geminicoccales</taxon>
        <taxon>Geminicoccaceae</taxon>
        <taxon>Tistrella</taxon>
    </lineage>
</organism>
<feature type="signal peptide" evidence="1">
    <location>
        <begin position="1"/>
        <end position="26"/>
    </location>
</feature>
<dbReference type="Proteomes" id="UP000075787">
    <property type="component" value="Unassembled WGS sequence"/>
</dbReference>
<protein>
    <submittedName>
        <fullName evidence="2">Uncharacterized protein</fullName>
    </submittedName>
</protein>
<accession>A0A162L0R7</accession>
<keyword evidence="1" id="KW-0732">Signal</keyword>
<comment type="caution">
    <text evidence="2">The sequence shown here is derived from an EMBL/GenBank/DDBJ whole genome shotgun (WGS) entry which is preliminary data.</text>
</comment>
<evidence type="ECO:0000313" key="2">
    <source>
        <dbReference type="EMBL" id="KYO52631.1"/>
    </source>
</evidence>
<dbReference type="EMBL" id="LPZR01000153">
    <property type="protein sequence ID" value="KYO52631.1"/>
    <property type="molecule type" value="Genomic_DNA"/>
</dbReference>
<dbReference type="AlphaFoldDB" id="A0A162L0R7"/>
<proteinExistence type="predicted"/>